<evidence type="ECO:0000313" key="2">
    <source>
        <dbReference type="EMBL" id="POV97607.1"/>
    </source>
</evidence>
<accession>A0A2S4UK72</accession>
<proteinExistence type="predicted"/>
<dbReference type="VEuPathDB" id="FungiDB:PSHT_14475"/>
<feature type="signal peptide" evidence="1">
    <location>
        <begin position="1"/>
        <end position="17"/>
    </location>
</feature>
<reference evidence="3" key="2">
    <citation type="journal article" date="2018" name="BMC Genomics">
        <title>Genomic insights into host adaptation between the wheat stripe rust pathogen (Puccinia striiformis f. sp. tritici) and the barley stripe rust pathogen (Puccinia striiformis f. sp. hordei).</title>
        <authorList>
            <person name="Xia C."/>
            <person name="Wang M."/>
            <person name="Yin C."/>
            <person name="Cornejo O.E."/>
            <person name="Hulbert S.H."/>
            <person name="Chen X."/>
        </authorList>
    </citation>
    <scope>NUCLEOTIDE SEQUENCE [LARGE SCALE GENOMIC DNA]</scope>
    <source>
        <strain evidence="3">93TX-2</strain>
    </source>
</reference>
<dbReference type="VEuPathDB" id="FungiDB:PSTT_11754"/>
<dbReference type="Proteomes" id="UP000238274">
    <property type="component" value="Unassembled WGS sequence"/>
</dbReference>
<protein>
    <submittedName>
        <fullName evidence="2">Uncharacterized protein</fullName>
    </submittedName>
</protein>
<comment type="caution">
    <text evidence="2">The sequence shown here is derived from an EMBL/GenBank/DDBJ whole genome shotgun (WGS) entry which is preliminary data.</text>
</comment>
<name>A0A2S4UK72_9BASI</name>
<keyword evidence="3" id="KW-1185">Reference proteome</keyword>
<gene>
    <name evidence="2" type="ORF">PSHT_14475</name>
</gene>
<sequence>MKSVVYAACLLATFAVATPIEHQPRQAAVQSQSSSSSGSGAKSDYNANISPLGSSVSSSSSQYQYANQQSSTVVQAFPPIMGLLNTMQSQFAQGSLTQTAAASQMAQVAQMLGPALTQLNGCNCAGNAGVMSSASQAFQTMSSLMQSFSSRWGASSMGSIVSPANRPAPQSPQAPKVTPPLWLPSWDLSLPVASKPRLLFPSFLLVGMSLAQST</sequence>
<organism evidence="2 3">
    <name type="scientific">Puccinia striiformis</name>
    <dbReference type="NCBI Taxonomy" id="27350"/>
    <lineage>
        <taxon>Eukaryota</taxon>
        <taxon>Fungi</taxon>
        <taxon>Dikarya</taxon>
        <taxon>Basidiomycota</taxon>
        <taxon>Pucciniomycotina</taxon>
        <taxon>Pucciniomycetes</taxon>
        <taxon>Pucciniales</taxon>
        <taxon>Pucciniaceae</taxon>
        <taxon>Puccinia</taxon>
    </lineage>
</organism>
<dbReference type="AlphaFoldDB" id="A0A2S4UK72"/>
<reference evidence="2 3" key="1">
    <citation type="submission" date="2017-12" db="EMBL/GenBank/DDBJ databases">
        <title>Gene loss provides genomic basis for host adaptation in cereal stripe rust fungi.</title>
        <authorList>
            <person name="Xia C."/>
        </authorList>
    </citation>
    <scope>NUCLEOTIDE SEQUENCE [LARGE SCALE GENOMIC DNA]</scope>
    <source>
        <strain evidence="2 3">93TX-2</strain>
    </source>
</reference>
<keyword evidence="1" id="KW-0732">Signal</keyword>
<feature type="chain" id="PRO_5015728778" evidence="1">
    <location>
        <begin position="18"/>
        <end position="214"/>
    </location>
</feature>
<dbReference type="EMBL" id="PKSM01000327">
    <property type="protein sequence ID" value="POV97607.1"/>
    <property type="molecule type" value="Genomic_DNA"/>
</dbReference>
<reference evidence="3" key="3">
    <citation type="journal article" date="2018" name="Mol. Plant Microbe Interact.">
        <title>Genome sequence resources for the wheat stripe rust pathogen (Puccinia striiformis f. sp. tritici) and the barley stripe rust pathogen (Puccinia striiformis f. sp. hordei).</title>
        <authorList>
            <person name="Xia C."/>
            <person name="Wang M."/>
            <person name="Yin C."/>
            <person name="Cornejo O.E."/>
            <person name="Hulbert S.H."/>
            <person name="Chen X."/>
        </authorList>
    </citation>
    <scope>NUCLEOTIDE SEQUENCE [LARGE SCALE GENOMIC DNA]</scope>
    <source>
        <strain evidence="3">93TX-2</strain>
    </source>
</reference>
<evidence type="ECO:0000256" key="1">
    <source>
        <dbReference type="SAM" id="SignalP"/>
    </source>
</evidence>
<evidence type="ECO:0000313" key="3">
    <source>
        <dbReference type="Proteomes" id="UP000238274"/>
    </source>
</evidence>